<sequence>MKHLLLASLLATFPITGMAAAAQAPQAFEASYSATMGNVPMDGTAERKLIRQPDGTWQLTFNAEMLFYSFSEQSRFKLDEKNRIQPISYQLSKGALGKNRQASVNFDWKRKQADSREDNDQWELAIHPGDLDKISYQLQLQEDMRQGRKDLHYQVVNEDERDDYQFLVEKEEILQTPLGPVKTIRLKMQRDNNKRQTWIWLAKEWSYMLVKLRQVEKNKEYVISLKEASIEGKALEPTQTVKKQ</sequence>
<feature type="signal peptide" evidence="1">
    <location>
        <begin position="1"/>
        <end position="19"/>
    </location>
</feature>
<dbReference type="InterPro" id="IPR021457">
    <property type="entry name" value="DUF3108"/>
</dbReference>
<protein>
    <submittedName>
        <fullName evidence="2">DUF3108 domain-containing protein</fullName>
    </submittedName>
</protein>
<gene>
    <name evidence="2" type="ORF">GCM10023116_07800</name>
</gene>
<proteinExistence type="predicted"/>
<dbReference type="Pfam" id="PF11306">
    <property type="entry name" value="DUF3108"/>
    <property type="match status" value="1"/>
</dbReference>
<keyword evidence="1" id="KW-0732">Signal</keyword>
<organism evidence="2 3">
    <name type="scientific">Kistimonas scapharcae</name>
    <dbReference type="NCBI Taxonomy" id="1036133"/>
    <lineage>
        <taxon>Bacteria</taxon>
        <taxon>Pseudomonadati</taxon>
        <taxon>Pseudomonadota</taxon>
        <taxon>Gammaproteobacteria</taxon>
        <taxon>Oceanospirillales</taxon>
        <taxon>Endozoicomonadaceae</taxon>
        <taxon>Kistimonas</taxon>
    </lineage>
</organism>
<dbReference type="EMBL" id="BAABFL010000080">
    <property type="protein sequence ID" value="GAA4648511.1"/>
    <property type="molecule type" value="Genomic_DNA"/>
</dbReference>
<keyword evidence="3" id="KW-1185">Reference proteome</keyword>
<name>A0ABP8UYB2_9GAMM</name>
<accession>A0ABP8UYB2</accession>
<evidence type="ECO:0000313" key="2">
    <source>
        <dbReference type="EMBL" id="GAA4648511.1"/>
    </source>
</evidence>
<evidence type="ECO:0000256" key="1">
    <source>
        <dbReference type="SAM" id="SignalP"/>
    </source>
</evidence>
<reference evidence="3" key="1">
    <citation type="journal article" date="2019" name="Int. J. Syst. Evol. Microbiol.">
        <title>The Global Catalogue of Microorganisms (GCM) 10K type strain sequencing project: providing services to taxonomists for standard genome sequencing and annotation.</title>
        <authorList>
            <consortium name="The Broad Institute Genomics Platform"/>
            <consortium name="The Broad Institute Genome Sequencing Center for Infectious Disease"/>
            <person name="Wu L."/>
            <person name="Ma J."/>
        </authorList>
    </citation>
    <scope>NUCLEOTIDE SEQUENCE [LARGE SCALE GENOMIC DNA]</scope>
    <source>
        <strain evidence="3">JCM 17805</strain>
    </source>
</reference>
<evidence type="ECO:0000313" key="3">
    <source>
        <dbReference type="Proteomes" id="UP001500604"/>
    </source>
</evidence>
<comment type="caution">
    <text evidence="2">The sequence shown here is derived from an EMBL/GenBank/DDBJ whole genome shotgun (WGS) entry which is preliminary data.</text>
</comment>
<dbReference type="RefSeq" id="WP_345194166.1">
    <property type="nucleotide sequence ID" value="NZ_BAABFL010000080.1"/>
</dbReference>
<dbReference type="Proteomes" id="UP001500604">
    <property type="component" value="Unassembled WGS sequence"/>
</dbReference>
<feature type="chain" id="PRO_5045511821" evidence="1">
    <location>
        <begin position="20"/>
        <end position="244"/>
    </location>
</feature>